<dbReference type="Proteomes" id="UP000515561">
    <property type="component" value="Chromosome"/>
</dbReference>
<keyword evidence="2" id="KW-1185">Reference proteome</keyword>
<dbReference type="KEGG" id="acel:acsn021_09890"/>
<dbReference type="EMBL" id="AP023367">
    <property type="protein sequence ID" value="BCJ93420.1"/>
    <property type="molecule type" value="Genomic_DNA"/>
</dbReference>
<name>A0A6S6R278_9FIRM</name>
<dbReference type="RefSeq" id="WP_184090592.1">
    <property type="nucleotide sequence ID" value="NZ_AP023367.1"/>
</dbReference>
<gene>
    <name evidence="1" type="ORF">acsn021_09890</name>
</gene>
<accession>A0A6S6R278</accession>
<evidence type="ECO:0000313" key="2">
    <source>
        <dbReference type="Proteomes" id="UP000515561"/>
    </source>
</evidence>
<evidence type="ECO:0000313" key="1">
    <source>
        <dbReference type="EMBL" id="BCJ93420.1"/>
    </source>
</evidence>
<organism evidence="1 2">
    <name type="scientific">Anaerocolumna cellulosilytica</name>
    <dbReference type="NCBI Taxonomy" id="433286"/>
    <lineage>
        <taxon>Bacteria</taxon>
        <taxon>Bacillati</taxon>
        <taxon>Bacillota</taxon>
        <taxon>Clostridia</taxon>
        <taxon>Lachnospirales</taxon>
        <taxon>Lachnospiraceae</taxon>
        <taxon>Anaerocolumna</taxon>
    </lineage>
</organism>
<dbReference type="InterPro" id="IPR009078">
    <property type="entry name" value="Ferritin-like_SF"/>
</dbReference>
<dbReference type="Gene3D" id="1.20.1260.10">
    <property type="match status" value="1"/>
</dbReference>
<proteinExistence type="predicted"/>
<dbReference type="AlphaFoldDB" id="A0A6S6R278"/>
<protein>
    <submittedName>
        <fullName evidence="1">Uncharacterized protein</fullName>
    </submittedName>
</protein>
<reference evidence="1 2" key="1">
    <citation type="journal article" date="2016" name="Int. J. Syst. Evol. Microbiol.">
        <title>Descriptions of Anaerotaenia torta gen. nov., sp. nov. and Anaerocolumna cellulosilytica gen. nov., sp. nov. isolated from a methanogenic reactor of cattle waste.</title>
        <authorList>
            <person name="Uek A."/>
            <person name="Ohtaki Y."/>
            <person name="Kaku N."/>
            <person name="Ueki K."/>
        </authorList>
    </citation>
    <scope>NUCLEOTIDE SEQUENCE [LARGE SCALE GENOMIC DNA]</scope>
    <source>
        <strain evidence="1 2">SN021</strain>
    </source>
</reference>
<dbReference type="InterPro" id="IPR012347">
    <property type="entry name" value="Ferritin-like"/>
</dbReference>
<sequence length="154" mass="17774">MNHTIKTLLVRILDLENFFESFYRNLALSQEAQKDYALKNTAAILSLEEKRHGEVCQELINKDVGAKHLISDDILSQVEYFLITLKQSANSYGILTAKQLIAHAIDSENRQITLLNRILELLRKDNIDSSLEEVFVYLLEEESKHVNNLQVFLK</sequence>
<dbReference type="SUPFAM" id="SSF47240">
    <property type="entry name" value="Ferritin-like"/>
    <property type="match status" value="1"/>
</dbReference>